<dbReference type="GO" id="GO:0140943">
    <property type="term" value="F:histone H4K20 trimethyltransferase activity"/>
    <property type="evidence" value="ECO:0007669"/>
    <property type="project" value="UniProtKB-EC"/>
</dbReference>
<evidence type="ECO:0000256" key="9">
    <source>
        <dbReference type="ARBA" id="ARBA00022691"/>
    </source>
</evidence>
<dbReference type="CDD" id="cd10524">
    <property type="entry name" value="SET_Suv4-20-like"/>
    <property type="match status" value="1"/>
</dbReference>
<sequence>MARASAATSKKQRLTLAQLAAYDDILTDALVDHAFYWTTIPKNRTSYHPSRGVREDEITKIIQNHLIVDPNPSVAEEKLLATDGLRKFYSSLKTPKEKEDFKGHLRRYMSVYLPDCPFEVNATNRYTIVTYEASITARRFIRRNETIKYLAGIQVIITPEEEAEMALRKKDFSLIVSSRSKSTSLFMGPARFANHDCEANAKLVTCGQAGIEIKACRDIEVGEEITVTYANSYFGENNCECLCQTCEDRLANGWQARDGGLSVQKSIEEDLAAAAQGYSLRRRRRDESTTGAGSRTPSVTPDIRPRIFKTQRSQRMLRERASTTDSAEPDQLGNSHGSQKRNFEALGTPPVTPAKRLKPGHYEVIPIPLPPAISRGSSDTELSRSPLSSEYENGDMTEATSPGSEDTAPLILSPEPTPTKQGPDLIKLEESVCKTEDQEQGISTEILLTTESASPPLEADTATSDPAIIHHAPDADCPPSSTSRQSDAEQTHNCEESTLGQSENVEPVADDKANTTTSDVHGFEQPSDVPTSRAKSKKRQAAREASPGPGRQRVPGDYTLTPLLLSEPETAWVHCTNCNTAFVQRNAYFTKSNCPRCERHSMLYGYVWPKTAPTGPSDKEERVLDHRTVHRFLRPEDEAKVRGRKHWRERLGSQRESADSEEQFEDRGRARVREGASGGMGPGNAALAGVRRSGRVRRASAKVIGE</sequence>
<evidence type="ECO:0000256" key="1">
    <source>
        <dbReference type="ARBA" id="ARBA00001984"/>
    </source>
</evidence>
<dbReference type="Proteomes" id="UP000078237">
    <property type="component" value="Unassembled WGS sequence"/>
</dbReference>
<accession>A0A175W6P4</accession>
<dbReference type="PROSITE" id="PS50280">
    <property type="entry name" value="SET"/>
    <property type="match status" value="1"/>
</dbReference>
<dbReference type="InterPro" id="IPR041938">
    <property type="entry name" value="Hist-Lys_N-MTase_N"/>
</dbReference>
<dbReference type="GO" id="GO:0005694">
    <property type="term" value="C:chromosome"/>
    <property type="evidence" value="ECO:0007669"/>
    <property type="project" value="UniProtKB-SubCell"/>
</dbReference>
<dbReference type="Gene3D" id="2.170.270.10">
    <property type="entry name" value="SET domain"/>
    <property type="match status" value="1"/>
</dbReference>
<feature type="compositionally biased region" description="Basic and acidic residues" evidence="15">
    <location>
        <begin position="665"/>
        <end position="674"/>
    </location>
</feature>
<evidence type="ECO:0000256" key="7">
    <source>
        <dbReference type="ARBA" id="ARBA00022603"/>
    </source>
</evidence>
<feature type="region of interest" description="Disordered" evidence="15">
    <location>
        <begin position="371"/>
        <end position="424"/>
    </location>
</feature>
<comment type="subcellular location">
    <subcellularLocation>
        <location evidence="3">Chromosome</location>
    </subcellularLocation>
    <subcellularLocation>
        <location evidence="2">Nucleus</location>
    </subcellularLocation>
</comment>
<protein>
    <recommendedName>
        <fullName evidence="5">Histone-lysine N-methyltransferase SET9</fullName>
        <ecNumber evidence="12">2.1.1.372</ecNumber>
    </recommendedName>
    <alternativeName>
        <fullName evidence="4">Histone-lysine N-methyltransferase set9</fullName>
    </alternativeName>
    <alternativeName>
        <fullName evidence="13">SET domain protein 9</fullName>
    </alternativeName>
</protein>
<keyword evidence="7" id="KW-0489">Methyltransferase</keyword>
<gene>
    <name evidence="17" type="ORF">MMYC01_204160</name>
</gene>
<evidence type="ECO:0000256" key="11">
    <source>
        <dbReference type="ARBA" id="ARBA00023242"/>
    </source>
</evidence>
<dbReference type="SUPFAM" id="SSF82199">
    <property type="entry name" value="SET domain"/>
    <property type="match status" value="1"/>
</dbReference>
<feature type="region of interest" description="Disordered" evidence="15">
    <location>
        <begin position="650"/>
        <end position="706"/>
    </location>
</feature>
<dbReference type="OrthoDB" id="6627536at2759"/>
<evidence type="ECO:0000256" key="2">
    <source>
        <dbReference type="ARBA" id="ARBA00004123"/>
    </source>
</evidence>
<comment type="catalytic activity">
    <reaction evidence="14">
        <text>L-lysyl(20)-[histone H4] + 3 S-adenosyl-L-methionine = N(6),N(6),N(6)-trimethyl-L-lysyl(20)-[histone H4] + 3 S-adenosyl-L-homocysteine + 3 H(+)</text>
        <dbReference type="Rhea" id="RHEA:64456"/>
        <dbReference type="Rhea" id="RHEA-COMP:15554"/>
        <dbReference type="Rhea" id="RHEA-COMP:15998"/>
        <dbReference type="ChEBI" id="CHEBI:15378"/>
        <dbReference type="ChEBI" id="CHEBI:29969"/>
        <dbReference type="ChEBI" id="CHEBI:57856"/>
        <dbReference type="ChEBI" id="CHEBI:59789"/>
        <dbReference type="ChEBI" id="CHEBI:61961"/>
        <dbReference type="EC" id="2.1.1.372"/>
    </reaction>
</comment>
<evidence type="ECO:0000256" key="10">
    <source>
        <dbReference type="ARBA" id="ARBA00022853"/>
    </source>
</evidence>
<feature type="region of interest" description="Disordered" evidence="15">
    <location>
        <begin position="468"/>
        <end position="558"/>
    </location>
</feature>
<feature type="compositionally biased region" description="Polar residues" evidence="15">
    <location>
        <begin position="289"/>
        <end position="299"/>
    </location>
</feature>
<feature type="region of interest" description="Disordered" evidence="15">
    <location>
        <begin position="278"/>
        <end position="357"/>
    </location>
</feature>
<comment type="function">
    <text evidence="1">Histone methyltransferase that trimethylates 'Lys-20' of histone H4 to form H4K20me3.</text>
</comment>
<evidence type="ECO:0000256" key="4">
    <source>
        <dbReference type="ARBA" id="ARBA00014232"/>
    </source>
</evidence>
<evidence type="ECO:0000256" key="12">
    <source>
        <dbReference type="ARBA" id="ARBA00024057"/>
    </source>
</evidence>
<dbReference type="VEuPathDB" id="FungiDB:MMYC01_204160"/>
<keyword evidence="18" id="KW-1185">Reference proteome</keyword>
<evidence type="ECO:0000256" key="13">
    <source>
        <dbReference type="ARBA" id="ARBA00030653"/>
    </source>
</evidence>
<dbReference type="Pfam" id="PF00856">
    <property type="entry name" value="SET"/>
    <property type="match status" value="1"/>
</dbReference>
<dbReference type="SMART" id="SM00317">
    <property type="entry name" value="SET"/>
    <property type="match status" value="1"/>
</dbReference>
<dbReference type="GO" id="GO:0032259">
    <property type="term" value="P:methylation"/>
    <property type="evidence" value="ECO:0007669"/>
    <property type="project" value="UniProtKB-KW"/>
</dbReference>
<evidence type="ECO:0000256" key="15">
    <source>
        <dbReference type="SAM" id="MobiDB-lite"/>
    </source>
</evidence>
<evidence type="ECO:0000256" key="14">
    <source>
        <dbReference type="ARBA" id="ARBA00048081"/>
    </source>
</evidence>
<dbReference type="PROSITE" id="PS51567">
    <property type="entry name" value="SAM_MT43_SUVAR420_1"/>
    <property type="match status" value="1"/>
</dbReference>
<evidence type="ECO:0000313" key="18">
    <source>
        <dbReference type="Proteomes" id="UP000078237"/>
    </source>
</evidence>
<evidence type="ECO:0000256" key="8">
    <source>
        <dbReference type="ARBA" id="ARBA00022679"/>
    </source>
</evidence>
<dbReference type="InterPro" id="IPR025783">
    <property type="entry name" value="Set9_fungi"/>
</dbReference>
<keyword evidence="8" id="KW-0808">Transferase</keyword>
<evidence type="ECO:0000256" key="3">
    <source>
        <dbReference type="ARBA" id="ARBA00004286"/>
    </source>
</evidence>
<dbReference type="AlphaFoldDB" id="A0A175W6P4"/>
<dbReference type="EC" id="2.1.1.372" evidence="12"/>
<feature type="compositionally biased region" description="Polar residues" evidence="15">
    <location>
        <begin position="375"/>
        <end position="391"/>
    </location>
</feature>
<evidence type="ECO:0000259" key="16">
    <source>
        <dbReference type="PROSITE" id="PS50280"/>
    </source>
</evidence>
<dbReference type="GO" id="GO:0005634">
    <property type="term" value="C:nucleus"/>
    <property type="evidence" value="ECO:0007669"/>
    <property type="project" value="UniProtKB-SubCell"/>
</dbReference>
<evidence type="ECO:0000256" key="5">
    <source>
        <dbReference type="ARBA" id="ARBA00015413"/>
    </source>
</evidence>
<dbReference type="PANTHER" id="PTHR12977">
    <property type="entry name" value="SUPPRESSOR OF VARIEGATION 4-20-RELATED"/>
    <property type="match status" value="1"/>
</dbReference>
<keyword evidence="9" id="KW-0949">S-adenosyl-L-methionine</keyword>
<reference evidence="17 18" key="1">
    <citation type="journal article" date="2016" name="Genome Announc.">
        <title>Genome Sequence of Madurella mycetomatis mm55, Isolated from a Human Mycetoma Case in Sudan.</title>
        <authorList>
            <person name="Smit S."/>
            <person name="Derks M.F."/>
            <person name="Bervoets S."/>
            <person name="Fahal A."/>
            <person name="van Leeuwen W."/>
            <person name="van Belkum A."/>
            <person name="van de Sande W.W."/>
        </authorList>
    </citation>
    <scope>NUCLEOTIDE SEQUENCE [LARGE SCALE GENOMIC DNA]</scope>
    <source>
        <strain evidence="18">mm55</strain>
    </source>
</reference>
<organism evidence="17 18">
    <name type="scientific">Madurella mycetomatis</name>
    <dbReference type="NCBI Taxonomy" id="100816"/>
    <lineage>
        <taxon>Eukaryota</taxon>
        <taxon>Fungi</taxon>
        <taxon>Dikarya</taxon>
        <taxon>Ascomycota</taxon>
        <taxon>Pezizomycotina</taxon>
        <taxon>Sordariomycetes</taxon>
        <taxon>Sordariomycetidae</taxon>
        <taxon>Sordariales</taxon>
        <taxon>Sordariales incertae sedis</taxon>
        <taxon>Madurella</taxon>
    </lineage>
</organism>
<feature type="compositionally biased region" description="Basic and acidic residues" evidence="15">
    <location>
        <begin position="486"/>
        <end position="495"/>
    </location>
</feature>
<dbReference type="PANTHER" id="PTHR12977:SF4">
    <property type="entry name" value="HISTONE-LYSINE N-METHYLTRANSFERASE KMT5B"/>
    <property type="match status" value="1"/>
</dbReference>
<dbReference type="EMBL" id="LCTW02000096">
    <property type="protein sequence ID" value="KXX79121.1"/>
    <property type="molecule type" value="Genomic_DNA"/>
</dbReference>
<dbReference type="InterPro" id="IPR001214">
    <property type="entry name" value="SET_dom"/>
</dbReference>
<keyword evidence="6" id="KW-0158">Chromosome</keyword>
<comment type="caution">
    <text evidence="17">The sequence shown here is derived from an EMBL/GenBank/DDBJ whole genome shotgun (WGS) entry which is preliminary data.</text>
</comment>
<evidence type="ECO:0000313" key="17">
    <source>
        <dbReference type="EMBL" id="KXX79121.1"/>
    </source>
</evidence>
<keyword evidence="11" id="KW-0539">Nucleus</keyword>
<dbReference type="STRING" id="100816.A0A175W6P4"/>
<evidence type="ECO:0000256" key="6">
    <source>
        <dbReference type="ARBA" id="ARBA00022454"/>
    </source>
</evidence>
<keyword evidence="10" id="KW-0156">Chromatin regulator</keyword>
<dbReference type="Gene3D" id="1.10.10.1700">
    <property type="entry name" value="Histone-lysine N-methyltransferase"/>
    <property type="match status" value="1"/>
</dbReference>
<feature type="domain" description="SET" evidence="16">
    <location>
        <begin position="116"/>
        <end position="230"/>
    </location>
</feature>
<dbReference type="InterPro" id="IPR039977">
    <property type="entry name" value="Suv4-20/Set9"/>
</dbReference>
<dbReference type="InterPro" id="IPR046341">
    <property type="entry name" value="SET_dom_sf"/>
</dbReference>
<name>A0A175W6P4_9PEZI</name>
<proteinExistence type="predicted"/>